<protein>
    <recommendedName>
        <fullName evidence="7">Sugar phosphate transporter domain-containing protein</fullName>
    </recommendedName>
</protein>
<feature type="transmembrane region" description="Helical" evidence="6">
    <location>
        <begin position="136"/>
        <end position="154"/>
    </location>
</feature>
<feature type="compositionally biased region" description="Acidic residues" evidence="5">
    <location>
        <begin position="365"/>
        <end position="375"/>
    </location>
</feature>
<dbReference type="InterPro" id="IPR050186">
    <property type="entry name" value="TPT_transporter"/>
</dbReference>
<feature type="transmembrane region" description="Helical" evidence="6">
    <location>
        <begin position="200"/>
        <end position="222"/>
    </location>
</feature>
<dbReference type="InterPro" id="IPR004853">
    <property type="entry name" value="Sugar_P_trans_dom"/>
</dbReference>
<evidence type="ECO:0000256" key="5">
    <source>
        <dbReference type="SAM" id="MobiDB-lite"/>
    </source>
</evidence>
<feature type="transmembrane region" description="Helical" evidence="6">
    <location>
        <begin position="84"/>
        <end position="103"/>
    </location>
</feature>
<feature type="domain" description="Sugar phosphate transporter" evidence="7">
    <location>
        <begin position="14"/>
        <end position="309"/>
    </location>
</feature>
<dbReference type="Pfam" id="PF03151">
    <property type="entry name" value="TPT"/>
    <property type="match status" value="1"/>
</dbReference>
<dbReference type="OrthoDB" id="18894at2759"/>
<keyword evidence="9" id="KW-1185">Reference proteome</keyword>
<feature type="region of interest" description="Disordered" evidence="5">
    <location>
        <begin position="347"/>
        <end position="403"/>
    </location>
</feature>
<proteinExistence type="predicted"/>
<keyword evidence="4 6" id="KW-0472">Membrane</keyword>
<sequence>MKKKAYIRDASITGLFVLSWYIFATILSVYNKWMFTPEYYNFPYPLFVTMIHQIVQFGLAFAIRRIWPSLRPKEKPNRSDYSTKVIPTAITTGLDIGLSNLSLKTVTLTLYTMCKSSTLIFVLMFAFLFRLEAYSIRLILVISCISVGVFLMVFNATTVSIPGIIMIFTASAMAGLRWALTQLAMHKKEMGMTNPFATIFWLAPVMAVTLAIVSLIFEGWIVVFSGPYFEGFKAIQTMALITLPGAVAFAMVASEYYIIQRAGIVPLSIAGIFKEVSTIALSSWVFGDQLTRLNEVGVVITICGIATYSYHKYHKSVHGEAESHGASPAHAEDGFVPLVGAEDGVIGDADERRHHRENREMYVLGDEDEEEDEDEHRERASTSSGRRKAKASDDFDEALLRRT</sequence>
<evidence type="ECO:0000313" key="8">
    <source>
        <dbReference type="EMBL" id="KAG7575335.1"/>
    </source>
</evidence>
<evidence type="ECO:0000256" key="4">
    <source>
        <dbReference type="ARBA" id="ARBA00023136"/>
    </source>
</evidence>
<reference evidence="8" key="1">
    <citation type="submission" date="2020-04" db="EMBL/GenBank/DDBJ databases">
        <title>Analysis of mating type loci in Filobasidium floriforme.</title>
        <authorList>
            <person name="Nowrousian M."/>
        </authorList>
    </citation>
    <scope>NUCLEOTIDE SEQUENCE</scope>
    <source>
        <strain evidence="8">CBS 6242</strain>
    </source>
</reference>
<comment type="caution">
    <text evidence="8">The sequence shown here is derived from an EMBL/GenBank/DDBJ whole genome shotgun (WGS) entry which is preliminary data.</text>
</comment>
<feature type="transmembrane region" description="Helical" evidence="6">
    <location>
        <begin position="234"/>
        <end position="252"/>
    </location>
</feature>
<dbReference type="GO" id="GO:0016020">
    <property type="term" value="C:membrane"/>
    <property type="evidence" value="ECO:0007669"/>
    <property type="project" value="UniProtKB-SubCell"/>
</dbReference>
<feature type="compositionally biased region" description="Basic and acidic residues" evidence="5">
    <location>
        <begin position="349"/>
        <end position="360"/>
    </location>
</feature>
<keyword evidence="2 6" id="KW-0812">Transmembrane</keyword>
<keyword evidence="3 6" id="KW-1133">Transmembrane helix</keyword>
<gene>
    <name evidence="8" type="ORF">FFLO_00325</name>
</gene>
<evidence type="ECO:0000256" key="6">
    <source>
        <dbReference type="SAM" id="Phobius"/>
    </source>
</evidence>
<feature type="transmembrane region" description="Helical" evidence="6">
    <location>
        <begin position="12"/>
        <end position="30"/>
    </location>
</feature>
<accession>A0A8K0JRZ4</accession>
<evidence type="ECO:0000259" key="7">
    <source>
        <dbReference type="Pfam" id="PF03151"/>
    </source>
</evidence>
<feature type="transmembrane region" description="Helical" evidence="6">
    <location>
        <begin position="109"/>
        <end position="129"/>
    </location>
</feature>
<dbReference type="EMBL" id="JABELV010000004">
    <property type="protein sequence ID" value="KAG7575335.1"/>
    <property type="molecule type" value="Genomic_DNA"/>
</dbReference>
<feature type="compositionally biased region" description="Basic and acidic residues" evidence="5">
    <location>
        <begin position="390"/>
        <end position="403"/>
    </location>
</feature>
<evidence type="ECO:0000256" key="3">
    <source>
        <dbReference type="ARBA" id="ARBA00022989"/>
    </source>
</evidence>
<dbReference type="Proteomes" id="UP000812966">
    <property type="component" value="Unassembled WGS sequence"/>
</dbReference>
<name>A0A8K0JRZ4_9TREE</name>
<evidence type="ECO:0000313" key="9">
    <source>
        <dbReference type="Proteomes" id="UP000812966"/>
    </source>
</evidence>
<feature type="transmembrane region" description="Helical" evidence="6">
    <location>
        <begin position="42"/>
        <end position="63"/>
    </location>
</feature>
<evidence type="ECO:0000256" key="2">
    <source>
        <dbReference type="ARBA" id="ARBA00022692"/>
    </source>
</evidence>
<organism evidence="8 9">
    <name type="scientific">Filobasidium floriforme</name>
    <dbReference type="NCBI Taxonomy" id="5210"/>
    <lineage>
        <taxon>Eukaryota</taxon>
        <taxon>Fungi</taxon>
        <taxon>Dikarya</taxon>
        <taxon>Basidiomycota</taxon>
        <taxon>Agaricomycotina</taxon>
        <taxon>Tremellomycetes</taxon>
        <taxon>Filobasidiales</taxon>
        <taxon>Filobasidiaceae</taxon>
        <taxon>Filobasidium</taxon>
    </lineage>
</organism>
<dbReference type="PANTHER" id="PTHR11132">
    <property type="entry name" value="SOLUTE CARRIER FAMILY 35"/>
    <property type="match status" value="1"/>
</dbReference>
<evidence type="ECO:0000256" key="1">
    <source>
        <dbReference type="ARBA" id="ARBA00004141"/>
    </source>
</evidence>
<comment type="subcellular location">
    <subcellularLocation>
        <location evidence="1">Membrane</location>
        <topology evidence="1">Multi-pass membrane protein</topology>
    </subcellularLocation>
</comment>
<feature type="transmembrane region" description="Helical" evidence="6">
    <location>
        <begin position="160"/>
        <end position="180"/>
    </location>
</feature>
<dbReference type="AlphaFoldDB" id="A0A8K0JRZ4"/>